<dbReference type="AlphaFoldDB" id="A0A8D5UG07"/>
<comment type="catalytic activity">
    <reaction evidence="5 7">
        <text>2-deoxy-D-ribose 5-phosphate = D-glyceraldehyde 3-phosphate + acetaldehyde</text>
        <dbReference type="Rhea" id="RHEA:12821"/>
        <dbReference type="ChEBI" id="CHEBI:15343"/>
        <dbReference type="ChEBI" id="CHEBI:59776"/>
        <dbReference type="ChEBI" id="CHEBI:62877"/>
        <dbReference type="EC" id="4.1.2.4"/>
    </reaction>
</comment>
<keyword evidence="2 7" id="KW-0963">Cytoplasm</keyword>
<feature type="active site" description="Proton donor/acceptor" evidence="7">
    <location>
        <position position="183"/>
    </location>
</feature>
<dbReference type="PIRSF" id="PIRSF001357">
    <property type="entry name" value="DeoC"/>
    <property type="match status" value="1"/>
</dbReference>
<keyword evidence="9" id="KW-1185">Reference proteome</keyword>
<dbReference type="RefSeq" id="WP_212772766.1">
    <property type="nucleotide sequence ID" value="NZ_AP024601.1"/>
</dbReference>
<feature type="active site" description="Proton donor/acceptor" evidence="7">
    <location>
        <position position="92"/>
    </location>
</feature>
<comment type="similarity">
    <text evidence="1 7">Belongs to the DeoC/FbaB aldolase family. DeoC type 1 subfamily.</text>
</comment>
<evidence type="ECO:0000256" key="2">
    <source>
        <dbReference type="ARBA" id="ARBA00022490"/>
    </source>
</evidence>
<evidence type="ECO:0000256" key="3">
    <source>
        <dbReference type="ARBA" id="ARBA00023239"/>
    </source>
</evidence>
<name>A0A8D5UG07_9BACL</name>
<dbReference type="GO" id="GO:0016052">
    <property type="term" value="P:carbohydrate catabolic process"/>
    <property type="evidence" value="ECO:0007669"/>
    <property type="project" value="TreeGrafter"/>
</dbReference>
<evidence type="ECO:0000256" key="5">
    <source>
        <dbReference type="ARBA" id="ARBA00048791"/>
    </source>
</evidence>
<evidence type="ECO:0000313" key="8">
    <source>
        <dbReference type="EMBL" id="BCU82429.1"/>
    </source>
</evidence>
<reference evidence="8" key="2">
    <citation type="journal article" date="2021" name="Microbiol. Resour. Announc.">
        <title>Complete Genome Sequence of Polycladomyces abyssicola JIR-001T, Isolated from Hemipelagic Sediment in Deep Seawater.</title>
        <authorList>
            <person name="Tsubouchi T."/>
            <person name="Kaneko Y."/>
        </authorList>
    </citation>
    <scope>NUCLEOTIDE SEQUENCE</scope>
    <source>
        <strain evidence="8">JIR-001</strain>
    </source>
</reference>
<accession>A0A8D5UG07</accession>
<evidence type="ECO:0000313" key="9">
    <source>
        <dbReference type="Proteomes" id="UP000677436"/>
    </source>
</evidence>
<dbReference type="InterPro" id="IPR028581">
    <property type="entry name" value="DeoC_typeI"/>
</dbReference>
<dbReference type="EMBL" id="AP024601">
    <property type="protein sequence ID" value="BCU82429.1"/>
    <property type="molecule type" value="Genomic_DNA"/>
</dbReference>
<protein>
    <recommendedName>
        <fullName evidence="7">Deoxyribose-phosphate aldolase</fullName>
        <shortName evidence="7">DERA</shortName>
        <ecNumber evidence="7">4.1.2.4</ecNumber>
    </recommendedName>
    <alternativeName>
        <fullName evidence="7">2-deoxy-D-ribose 5-phosphate aldolase</fullName>
    </alternativeName>
    <alternativeName>
        <fullName evidence="7">Phosphodeoxyriboaldolase</fullName>
        <shortName evidence="7">Deoxyriboaldolase</shortName>
    </alternativeName>
</protein>
<dbReference type="SMART" id="SM01133">
    <property type="entry name" value="DeoC"/>
    <property type="match status" value="1"/>
</dbReference>
<dbReference type="KEGG" id="pabs:JIR001_22120"/>
<feature type="active site" description="Schiff-base intermediate with acetaldehyde" evidence="7">
    <location>
        <position position="154"/>
    </location>
</feature>
<dbReference type="Pfam" id="PF01791">
    <property type="entry name" value="DeoC"/>
    <property type="match status" value="1"/>
</dbReference>
<dbReference type="InterPro" id="IPR013785">
    <property type="entry name" value="Aldolase_TIM"/>
</dbReference>
<dbReference type="HAMAP" id="MF_00114">
    <property type="entry name" value="DeoC_type1"/>
    <property type="match status" value="1"/>
</dbReference>
<dbReference type="PANTHER" id="PTHR10889:SF1">
    <property type="entry name" value="DEOXYRIBOSE-PHOSPHATE ALDOLASE"/>
    <property type="match status" value="1"/>
</dbReference>
<reference evidence="8" key="1">
    <citation type="journal article" date="2013" name="Int. J. Syst. Evol. Microbiol.">
        <title>Polycladomyces abyssicola gen. nov., sp. nov., a thermophilic filamentous bacterium isolated from hemipelagic sediment.</title>
        <authorList>
            <person name="Tsubouchi T."/>
            <person name="Shimane Y."/>
            <person name="Mori K."/>
            <person name="Usui K."/>
            <person name="Hiraki T."/>
            <person name="Tame A."/>
            <person name="Uematsu K."/>
            <person name="Maruyama T."/>
            <person name="Hatada Y."/>
        </authorList>
    </citation>
    <scope>NUCLEOTIDE SEQUENCE</scope>
    <source>
        <strain evidence="8">JIR-001</strain>
    </source>
</reference>
<sequence length="223" mass="23333">MDLKTIASMIDHTLLKPDATASQIEKLCREAEEYGFASVCVNPVWVARAAEWLKGSDVKVCTVVGFPLGATTKETKAFETRNAIENGADEIDMVMNIGALKSGDHTLVREDIAAVVEAAGGKTVKVILETGLLNDDEIRIASTLAKEAGAHFVKTSTGFGYGGATEAAVRLMRETVGPDMGVKASGGVRDAETARKMIEAGANRIGASASVAIVTGARGTQGY</sequence>
<gene>
    <name evidence="7 8" type="primary">deoC</name>
    <name evidence="8" type="ORF">JIR001_22120</name>
</gene>
<dbReference type="PANTHER" id="PTHR10889">
    <property type="entry name" value="DEOXYRIBOSE-PHOSPHATE ALDOLASE"/>
    <property type="match status" value="1"/>
</dbReference>
<dbReference type="EC" id="4.1.2.4" evidence="7"/>
<evidence type="ECO:0000256" key="1">
    <source>
        <dbReference type="ARBA" id="ARBA00010936"/>
    </source>
</evidence>
<dbReference type="GO" id="GO:0006018">
    <property type="term" value="P:2-deoxyribose 1-phosphate catabolic process"/>
    <property type="evidence" value="ECO:0007669"/>
    <property type="project" value="UniProtKB-UniRule"/>
</dbReference>
<dbReference type="InterPro" id="IPR002915">
    <property type="entry name" value="DeoC/FbaB/LacD_aldolase"/>
</dbReference>
<keyword evidence="3 7" id="KW-0456">Lyase</keyword>
<dbReference type="Gene3D" id="3.20.20.70">
    <property type="entry name" value="Aldolase class I"/>
    <property type="match status" value="1"/>
</dbReference>
<keyword evidence="4 7" id="KW-0704">Schiff base</keyword>
<dbReference type="Proteomes" id="UP000677436">
    <property type="component" value="Chromosome"/>
</dbReference>
<proteinExistence type="inferred from homology"/>
<dbReference type="NCBIfam" id="TIGR00126">
    <property type="entry name" value="deoC"/>
    <property type="match status" value="1"/>
</dbReference>
<comment type="pathway">
    <text evidence="7">Carbohydrate degradation; 2-deoxy-D-ribose 1-phosphate degradation; D-glyceraldehyde 3-phosphate and acetaldehyde from 2-deoxy-alpha-D-ribose 1-phosphate: step 2/2.</text>
</comment>
<dbReference type="FunFam" id="3.20.20.70:FF:000044">
    <property type="entry name" value="Deoxyribose-phosphate aldolase"/>
    <property type="match status" value="1"/>
</dbReference>
<organism evidence="8 9">
    <name type="scientific">Polycladomyces abyssicola</name>
    <dbReference type="NCBI Taxonomy" id="1125966"/>
    <lineage>
        <taxon>Bacteria</taxon>
        <taxon>Bacillati</taxon>
        <taxon>Bacillota</taxon>
        <taxon>Bacilli</taxon>
        <taxon>Bacillales</taxon>
        <taxon>Thermoactinomycetaceae</taxon>
        <taxon>Polycladomyces</taxon>
    </lineage>
</organism>
<dbReference type="SUPFAM" id="SSF51569">
    <property type="entry name" value="Aldolase"/>
    <property type="match status" value="1"/>
</dbReference>
<evidence type="ECO:0000256" key="7">
    <source>
        <dbReference type="HAMAP-Rule" id="MF_00114"/>
    </source>
</evidence>
<dbReference type="CDD" id="cd00959">
    <property type="entry name" value="DeoC"/>
    <property type="match status" value="1"/>
</dbReference>
<dbReference type="InterPro" id="IPR011343">
    <property type="entry name" value="DeoC"/>
</dbReference>
<dbReference type="GO" id="GO:0004139">
    <property type="term" value="F:deoxyribose-phosphate aldolase activity"/>
    <property type="evidence" value="ECO:0007669"/>
    <property type="project" value="UniProtKB-UniRule"/>
</dbReference>
<comment type="function">
    <text evidence="6 7">Catalyzes a reversible aldol reaction between acetaldehyde and D-glyceraldehyde 3-phosphate to generate 2-deoxy-D-ribose 5-phosphate.</text>
</comment>
<dbReference type="GO" id="GO:0009264">
    <property type="term" value="P:deoxyribonucleotide catabolic process"/>
    <property type="evidence" value="ECO:0007669"/>
    <property type="project" value="UniProtKB-UniRule"/>
</dbReference>
<evidence type="ECO:0000256" key="6">
    <source>
        <dbReference type="ARBA" id="ARBA00056337"/>
    </source>
</evidence>
<dbReference type="GO" id="GO:0005737">
    <property type="term" value="C:cytoplasm"/>
    <property type="evidence" value="ECO:0007669"/>
    <property type="project" value="UniProtKB-SubCell"/>
</dbReference>
<comment type="subcellular location">
    <subcellularLocation>
        <location evidence="7">Cytoplasm</location>
    </subcellularLocation>
</comment>
<evidence type="ECO:0000256" key="4">
    <source>
        <dbReference type="ARBA" id="ARBA00023270"/>
    </source>
</evidence>
<dbReference type="UniPathway" id="UPA00002">
    <property type="reaction ID" value="UER00468"/>
</dbReference>